<comment type="caution">
    <text evidence="1">The sequence shown here is derived from an EMBL/GenBank/DDBJ whole genome shotgun (WGS) entry which is preliminary data.</text>
</comment>
<dbReference type="EMBL" id="LPBJ01000132">
    <property type="protein sequence ID" value="KVP82963.1"/>
    <property type="molecule type" value="Genomic_DNA"/>
</dbReference>
<keyword evidence="2" id="KW-1185">Reference proteome</keyword>
<gene>
    <name evidence="1" type="ORF">WJ96_26390</name>
</gene>
<evidence type="ECO:0000313" key="2">
    <source>
        <dbReference type="Proteomes" id="UP000056453"/>
    </source>
</evidence>
<accession>A0A106INF2</accession>
<dbReference type="Proteomes" id="UP000056453">
    <property type="component" value="Unassembled WGS sequence"/>
</dbReference>
<sequence>MLLSIRVETGNLAAARRMLHDALGPALNVYTAEINRQTGRACLQIELAKSLVSQVMSSIIRLLPEAELGAIRPSRR</sequence>
<name>A0A106INF2_9BURK</name>
<evidence type="ECO:0000313" key="1">
    <source>
        <dbReference type="EMBL" id="KVP82963.1"/>
    </source>
</evidence>
<organism evidence="1 2">
    <name type="scientific">Burkholderia ubonensis</name>
    <dbReference type="NCBI Taxonomy" id="101571"/>
    <lineage>
        <taxon>Bacteria</taxon>
        <taxon>Pseudomonadati</taxon>
        <taxon>Pseudomonadota</taxon>
        <taxon>Betaproteobacteria</taxon>
        <taxon>Burkholderiales</taxon>
        <taxon>Burkholderiaceae</taxon>
        <taxon>Burkholderia</taxon>
        <taxon>Burkholderia cepacia complex</taxon>
    </lineage>
</organism>
<reference evidence="1 2" key="1">
    <citation type="submission" date="2015-11" db="EMBL/GenBank/DDBJ databases">
        <title>Expanding the genomic diversity of Burkholderia species for the development of highly accurate diagnostics.</title>
        <authorList>
            <person name="Sahl J."/>
            <person name="Keim P."/>
            <person name="Wagner D."/>
        </authorList>
    </citation>
    <scope>NUCLEOTIDE SEQUENCE [LARGE SCALE GENOMIC DNA]</scope>
    <source>
        <strain evidence="1 2">MSMB1808WGS</strain>
    </source>
</reference>
<dbReference type="AlphaFoldDB" id="A0A106INF2"/>
<proteinExistence type="predicted"/>
<protein>
    <submittedName>
        <fullName evidence="1">Uncharacterized protein</fullName>
    </submittedName>
</protein>